<keyword evidence="2" id="KW-1185">Reference proteome</keyword>
<sequence>MSSSPLTSPRLSFHVTSNLPAICPSSLEPASTPCAKPILNELPDYVAPETAGPNNTYMPASPTSRVYLERETADPAYMLRGLHVPDSLNMADITTASSAYATETCQIIHAEAFIAERRYRQLLIAAQAYKLHMLQLRRNSQQARRDVRWFASDSGVGMGYNPDWCAHHGIDGAKPFPGVAYNADSAVVLGPYPPIT</sequence>
<name>A0A0C3G3S1_PILCF</name>
<dbReference type="EMBL" id="KN832985">
    <property type="protein sequence ID" value="KIM85246.1"/>
    <property type="molecule type" value="Genomic_DNA"/>
</dbReference>
<evidence type="ECO:0000313" key="1">
    <source>
        <dbReference type="EMBL" id="KIM85246.1"/>
    </source>
</evidence>
<accession>A0A0C3G3S1</accession>
<gene>
    <name evidence="1" type="ORF">PILCRDRAFT_354949</name>
</gene>
<dbReference type="AlphaFoldDB" id="A0A0C3G3S1"/>
<organism evidence="1 2">
    <name type="scientific">Piloderma croceum (strain F 1598)</name>
    <dbReference type="NCBI Taxonomy" id="765440"/>
    <lineage>
        <taxon>Eukaryota</taxon>
        <taxon>Fungi</taxon>
        <taxon>Dikarya</taxon>
        <taxon>Basidiomycota</taxon>
        <taxon>Agaricomycotina</taxon>
        <taxon>Agaricomycetes</taxon>
        <taxon>Agaricomycetidae</taxon>
        <taxon>Atheliales</taxon>
        <taxon>Atheliaceae</taxon>
        <taxon>Piloderma</taxon>
    </lineage>
</organism>
<dbReference type="Proteomes" id="UP000054166">
    <property type="component" value="Unassembled WGS sequence"/>
</dbReference>
<reference evidence="2" key="2">
    <citation type="submission" date="2015-01" db="EMBL/GenBank/DDBJ databases">
        <title>Evolutionary Origins and Diversification of the Mycorrhizal Mutualists.</title>
        <authorList>
            <consortium name="DOE Joint Genome Institute"/>
            <consortium name="Mycorrhizal Genomics Consortium"/>
            <person name="Kohler A."/>
            <person name="Kuo A."/>
            <person name="Nagy L.G."/>
            <person name="Floudas D."/>
            <person name="Copeland A."/>
            <person name="Barry K.W."/>
            <person name="Cichocki N."/>
            <person name="Veneault-Fourrey C."/>
            <person name="LaButti K."/>
            <person name="Lindquist E.A."/>
            <person name="Lipzen A."/>
            <person name="Lundell T."/>
            <person name="Morin E."/>
            <person name="Murat C."/>
            <person name="Riley R."/>
            <person name="Ohm R."/>
            <person name="Sun H."/>
            <person name="Tunlid A."/>
            <person name="Henrissat B."/>
            <person name="Grigoriev I.V."/>
            <person name="Hibbett D.S."/>
            <person name="Martin F."/>
        </authorList>
    </citation>
    <scope>NUCLEOTIDE SEQUENCE [LARGE SCALE GENOMIC DNA]</scope>
    <source>
        <strain evidence="2">F 1598</strain>
    </source>
</reference>
<reference evidence="1 2" key="1">
    <citation type="submission" date="2014-04" db="EMBL/GenBank/DDBJ databases">
        <authorList>
            <consortium name="DOE Joint Genome Institute"/>
            <person name="Kuo A."/>
            <person name="Tarkka M."/>
            <person name="Buscot F."/>
            <person name="Kohler A."/>
            <person name="Nagy L.G."/>
            <person name="Floudas D."/>
            <person name="Copeland A."/>
            <person name="Barry K.W."/>
            <person name="Cichocki N."/>
            <person name="Veneault-Fourrey C."/>
            <person name="LaButti K."/>
            <person name="Lindquist E.A."/>
            <person name="Lipzen A."/>
            <person name="Lundell T."/>
            <person name="Morin E."/>
            <person name="Murat C."/>
            <person name="Sun H."/>
            <person name="Tunlid A."/>
            <person name="Henrissat B."/>
            <person name="Grigoriev I.V."/>
            <person name="Hibbett D.S."/>
            <person name="Martin F."/>
            <person name="Nordberg H.P."/>
            <person name="Cantor M.N."/>
            <person name="Hua S.X."/>
        </authorList>
    </citation>
    <scope>NUCLEOTIDE SEQUENCE [LARGE SCALE GENOMIC DNA]</scope>
    <source>
        <strain evidence="1 2">F 1598</strain>
    </source>
</reference>
<protein>
    <submittedName>
        <fullName evidence="1">Uncharacterized protein</fullName>
    </submittedName>
</protein>
<proteinExistence type="predicted"/>
<dbReference type="HOGENOM" id="CLU_1390709_0_0_1"/>
<evidence type="ECO:0000313" key="2">
    <source>
        <dbReference type="Proteomes" id="UP000054166"/>
    </source>
</evidence>
<dbReference type="InParanoid" id="A0A0C3G3S1"/>